<dbReference type="InterPro" id="IPR006626">
    <property type="entry name" value="PbH1"/>
</dbReference>
<keyword evidence="1" id="KW-0732">Signal</keyword>
<dbReference type="InterPro" id="IPR011050">
    <property type="entry name" value="Pectin_lyase_fold/virulence"/>
</dbReference>
<evidence type="ECO:0008006" key="4">
    <source>
        <dbReference type="Google" id="ProtNLM"/>
    </source>
</evidence>
<feature type="chain" id="PRO_5017718928" description="Right-handed parallel beta-helix repeat-containing protein" evidence="1">
    <location>
        <begin position="27"/>
        <end position="476"/>
    </location>
</feature>
<comment type="caution">
    <text evidence="2">The sequence shown here is derived from an EMBL/GenBank/DDBJ whole genome shotgun (WGS) entry which is preliminary data.</text>
</comment>
<sequence length="476" mass="47650">MRKTHLKSGLSAAALALGALATPALAEAPILVTTAADTGAGSLRAALAAAAEREGGAQIAIVTAEDIEIAETLDYAGTGPLTILGNGQTISTAANTTLLAASAGADLTVTDLTFRGPGGFDIEARGDLDGATAGKGIFVDVRDDQQGTVRLTLDNVTVAGVANHGVHVSDCSLADACGGGGGGAGDGSPASIAVHLNAVTIDDVGNGKFDADGLRVDERAGGDIRLVALDSTFTRVGADGVELDEGQAGHVIATIRGARFVDNGAYCHPDLLAAFMPEAPEGEFEAGARAEADIPGDVTGTPDDRCFEREVDLHDDGSVAEYEIGIDVDDGIDFDEAGAGDLRSLMIDSEIRGNFDEGVDYDEEGAGHILASYLRATGTGNADDAFKHSEADAGGVVGAMTASIATANGGKGAVFEEEDGGDVTVTVTGTITGNNDDGDDTGLELVQEDAGAGAATVTGSTLADGIDAEGVTVTRD</sequence>
<dbReference type="SUPFAM" id="SSF51126">
    <property type="entry name" value="Pectin lyase-like"/>
    <property type="match status" value="1"/>
</dbReference>
<gene>
    <name evidence="2" type="ORF">DRV84_02635</name>
</gene>
<dbReference type="RefSeq" id="WP_115978307.1">
    <property type="nucleotide sequence ID" value="NZ_QOHR01000002.1"/>
</dbReference>
<name>A0A3D9BY73_9RHOB</name>
<proteinExistence type="predicted"/>
<dbReference type="OrthoDB" id="7822025at2"/>
<accession>A0A3D9BY73</accession>
<dbReference type="AlphaFoldDB" id="A0A3D9BY73"/>
<organism evidence="2 3">
    <name type="scientific">Rhodosalinus sediminis</name>
    <dbReference type="NCBI Taxonomy" id="1940533"/>
    <lineage>
        <taxon>Bacteria</taxon>
        <taxon>Pseudomonadati</taxon>
        <taxon>Pseudomonadota</taxon>
        <taxon>Alphaproteobacteria</taxon>
        <taxon>Rhodobacterales</taxon>
        <taxon>Paracoccaceae</taxon>
        <taxon>Rhodosalinus</taxon>
    </lineage>
</organism>
<protein>
    <recommendedName>
        <fullName evidence="4">Right-handed parallel beta-helix repeat-containing protein</fullName>
    </recommendedName>
</protein>
<dbReference type="SMART" id="SM00710">
    <property type="entry name" value="PbH1"/>
    <property type="match status" value="5"/>
</dbReference>
<keyword evidence="3" id="KW-1185">Reference proteome</keyword>
<evidence type="ECO:0000313" key="2">
    <source>
        <dbReference type="EMBL" id="REC58477.1"/>
    </source>
</evidence>
<dbReference type="EMBL" id="QOHR01000002">
    <property type="protein sequence ID" value="REC58477.1"/>
    <property type="molecule type" value="Genomic_DNA"/>
</dbReference>
<evidence type="ECO:0000256" key="1">
    <source>
        <dbReference type="SAM" id="SignalP"/>
    </source>
</evidence>
<feature type="signal peptide" evidence="1">
    <location>
        <begin position="1"/>
        <end position="26"/>
    </location>
</feature>
<dbReference type="Proteomes" id="UP000257131">
    <property type="component" value="Unassembled WGS sequence"/>
</dbReference>
<evidence type="ECO:0000313" key="3">
    <source>
        <dbReference type="Proteomes" id="UP000257131"/>
    </source>
</evidence>
<reference evidence="2 3" key="1">
    <citation type="journal article" date="2017" name="Int. J. Syst. Evol. Microbiol.">
        <title>Rhodosalinus sediminis gen. nov., sp. nov., isolated from marine saltern.</title>
        <authorList>
            <person name="Guo L.Y."/>
            <person name="Ling S.K."/>
            <person name="Li C.M."/>
            <person name="Chen G.J."/>
            <person name="Du Z.J."/>
        </authorList>
    </citation>
    <scope>NUCLEOTIDE SEQUENCE [LARGE SCALE GENOMIC DNA]</scope>
    <source>
        <strain evidence="2 3">WDN1C137</strain>
    </source>
</reference>